<dbReference type="EMBL" id="QREG01000030">
    <property type="protein sequence ID" value="RED92443.1"/>
    <property type="molecule type" value="Genomic_DNA"/>
</dbReference>
<comment type="caution">
    <text evidence="1">The sequence shown here is derived from an EMBL/GenBank/DDBJ whole genome shotgun (WGS) entry which is preliminary data.</text>
</comment>
<gene>
    <name evidence="1" type="ORF">C7460_13011</name>
</gene>
<sequence>MTLQELSRLNEKFQQKASEMVDLIPGSNLMAFSSAIIRTAQKLDRVLNKVLGAKTEVSFYTQVDALEEEMDELIFMMDKLDDANRKRNIPILIDFVKRGYELLSLYSICCDQIIEQKTKAAKRKDEFERD</sequence>
<dbReference type="OrthoDB" id="9875327at2"/>
<reference evidence="1 2" key="1">
    <citation type="submission" date="2018-07" db="EMBL/GenBank/DDBJ databases">
        <title>Genomic Encyclopedia of Type Strains, Phase IV (KMG-IV): sequencing the most valuable type-strain genomes for metagenomic binning, comparative biology and taxonomic classification.</title>
        <authorList>
            <person name="Goeker M."/>
        </authorList>
    </citation>
    <scope>NUCLEOTIDE SEQUENCE [LARGE SCALE GENOMIC DNA]</scope>
    <source>
        <strain evidence="1 2">DSM 4134</strain>
    </source>
</reference>
<proteinExistence type="predicted"/>
<evidence type="ECO:0000313" key="2">
    <source>
        <dbReference type="Proteomes" id="UP000256779"/>
    </source>
</evidence>
<dbReference type="AlphaFoldDB" id="A0A3D9KWD4"/>
<dbReference type="RefSeq" id="WP_115870212.1">
    <property type="nucleotide sequence ID" value="NZ_QREG01000030.1"/>
</dbReference>
<keyword evidence="2" id="KW-1185">Reference proteome</keyword>
<name>A0A3D9KWD4_MARFU</name>
<protein>
    <submittedName>
        <fullName evidence="1">Uncharacterized protein</fullName>
    </submittedName>
</protein>
<dbReference type="Proteomes" id="UP000256779">
    <property type="component" value="Unassembled WGS sequence"/>
</dbReference>
<organism evidence="1 2">
    <name type="scientific">Marinoscillum furvescens DSM 4134</name>
    <dbReference type="NCBI Taxonomy" id="1122208"/>
    <lineage>
        <taxon>Bacteria</taxon>
        <taxon>Pseudomonadati</taxon>
        <taxon>Bacteroidota</taxon>
        <taxon>Cytophagia</taxon>
        <taxon>Cytophagales</taxon>
        <taxon>Reichenbachiellaceae</taxon>
        <taxon>Marinoscillum</taxon>
    </lineage>
</organism>
<evidence type="ECO:0000313" key="1">
    <source>
        <dbReference type="EMBL" id="RED92443.1"/>
    </source>
</evidence>
<accession>A0A3D9KWD4</accession>